<dbReference type="EMBL" id="LOMO01000001">
    <property type="protein sequence ID" value="KXY50903.1"/>
    <property type="molecule type" value="Genomic_DNA"/>
</dbReference>
<evidence type="ECO:0000313" key="1">
    <source>
        <dbReference type="EMBL" id="KXY50903.1"/>
    </source>
</evidence>
<name>A0A9X0MJH8_BACCE</name>
<proteinExistence type="predicted"/>
<evidence type="ECO:0000313" key="2">
    <source>
        <dbReference type="Proteomes" id="UP000075476"/>
    </source>
</evidence>
<reference evidence="1 2" key="1">
    <citation type="submission" date="2015-12" db="EMBL/GenBank/DDBJ databases">
        <title>Bacillus cereus Group isolate.</title>
        <authorList>
            <person name="Kovac J."/>
        </authorList>
    </citation>
    <scope>NUCLEOTIDE SEQUENCE [LARGE SCALE GENOMIC DNA]</scope>
    <source>
        <strain evidence="1 2">FSL K6-0073</strain>
    </source>
</reference>
<dbReference type="RefSeq" id="WP_061662231.1">
    <property type="nucleotide sequence ID" value="NZ_LOMO01000001.1"/>
</dbReference>
<evidence type="ECO:0008006" key="3">
    <source>
        <dbReference type="Google" id="ProtNLM"/>
    </source>
</evidence>
<sequence>MEQGQYKHVNALVVERCLKWTKRTIPNNDQGLPYYAEFWVDEKGDKMEPTNFWNPASNEGDGIKFASMLLGMGYMVNTYRIREHHTIVEIVEDREGGQKWTAEATVWQLALCLCALKTKNVDVSAWEDKEKKGIEYGIELCQ</sequence>
<accession>A0A9X0MJH8</accession>
<dbReference type="Proteomes" id="UP000075476">
    <property type="component" value="Unassembled WGS sequence"/>
</dbReference>
<comment type="caution">
    <text evidence="1">The sequence shown here is derived from an EMBL/GenBank/DDBJ whole genome shotgun (WGS) entry which is preliminary data.</text>
</comment>
<gene>
    <name evidence="1" type="ORF">AT268_30615</name>
</gene>
<dbReference type="AlphaFoldDB" id="A0A9X0MJH8"/>
<protein>
    <recommendedName>
        <fullName evidence="3">Phage ABA sandwich domain-containing protein</fullName>
    </recommendedName>
</protein>
<organism evidence="1 2">
    <name type="scientific">Bacillus cereus</name>
    <dbReference type="NCBI Taxonomy" id="1396"/>
    <lineage>
        <taxon>Bacteria</taxon>
        <taxon>Bacillati</taxon>
        <taxon>Bacillota</taxon>
        <taxon>Bacilli</taxon>
        <taxon>Bacillales</taxon>
        <taxon>Bacillaceae</taxon>
        <taxon>Bacillus</taxon>
        <taxon>Bacillus cereus group</taxon>
    </lineage>
</organism>